<accession>A0AC58I7V9</accession>
<dbReference type="Proteomes" id="UP000000437">
    <property type="component" value="Chromosome 21"/>
</dbReference>
<name>A0AC58I7V9_DANRE</name>
<evidence type="ECO:0000313" key="2">
    <source>
        <dbReference type="RefSeq" id="XP_073790311.1"/>
    </source>
</evidence>
<protein>
    <submittedName>
        <fullName evidence="2">C2H2-type zinc finger protein isoform X1</fullName>
    </submittedName>
</protein>
<sequence>MEIKEEPCGIKDEETEELIGPVEVDELKQPHHFKNEDANAAEQDFTQKQVQTAEAKELFACSECGRLINSVNLFGAVSEFHSEVHPALRISPLDTNNRCHIIITSHTRASF</sequence>
<proteinExistence type="predicted"/>
<dbReference type="RefSeq" id="XP_073790311.1">
    <property type="nucleotide sequence ID" value="XM_073934210.1"/>
</dbReference>
<organism evidence="1 2">
    <name type="scientific">Danio rerio</name>
    <name type="common">Zebrafish</name>
    <name type="synonym">Brachydanio rerio</name>
    <dbReference type="NCBI Taxonomy" id="7955"/>
    <lineage>
        <taxon>Eukaryota</taxon>
        <taxon>Metazoa</taxon>
        <taxon>Chordata</taxon>
        <taxon>Craniata</taxon>
        <taxon>Vertebrata</taxon>
        <taxon>Euteleostomi</taxon>
        <taxon>Actinopterygii</taxon>
        <taxon>Neopterygii</taxon>
        <taxon>Teleostei</taxon>
        <taxon>Ostariophysi</taxon>
        <taxon>Cypriniformes</taxon>
        <taxon>Danionidae</taxon>
        <taxon>Danioninae</taxon>
        <taxon>Danio</taxon>
    </lineage>
</organism>
<gene>
    <name evidence="2" type="primary">LOC100151145</name>
</gene>
<keyword evidence="1" id="KW-1185">Reference proteome</keyword>
<evidence type="ECO:0000313" key="1">
    <source>
        <dbReference type="Proteomes" id="UP000000437"/>
    </source>
</evidence>
<reference evidence="2" key="1">
    <citation type="submission" date="2025-08" db="UniProtKB">
        <authorList>
            <consortium name="RefSeq"/>
        </authorList>
    </citation>
    <scope>IDENTIFICATION</scope>
    <source>
        <strain evidence="2">Tuebingen</strain>
        <tissue evidence="2">Fibroblasts and whole tissue</tissue>
    </source>
</reference>